<accession>A0AC35TRC5</accession>
<evidence type="ECO:0000313" key="2">
    <source>
        <dbReference type="WBParaSite" id="RSKR_0000371200.1"/>
    </source>
</evidence>
<sequence>MTKRKSEDEYEPTKKSSLHLSRWLLVDELLEQLVVGDMVEFQRTFCEDKKHKSYSHWGVYIGCEMVGHFAVSDHEDFITKSNAPHVVSSGIIESKCPATIRTDDIHRVAGHDLCRKNNSLDKKHDPLPGVIIKDRICANISKTGYNLFFNNCEHLAKWARYNYKESDQAAFGNSVICGVVGLALSANIISAVAVGGIGYSAIKSATYINRKFAVTSYLRNGLLNKFK</sequence>
<proteinExistence type="predicted"/>
<reference evidence="2" key="1">
    <citation type="submission" date="2016-11" db="UniProtKB">
        <authorList>
            <consortium name="WormBaseParasite"/>
        </authorList>
    </citation>
    <scope>IDENTIFICATION</scope>
    <source>
        <strain evidence="2">KR3021</strain>
    </source>
</reference>
<name>A0AC35TRC5_9BILA</name>
<dbReference type="Proteomes" id="UP000095286">
    <property type="component" value="Unplaced"/>
</dbReference>
<evidence type="ECO:0000313" key="1">
    <source>
        <dbReference type="Proteomes" id="UP000095286"/>
    </source>
</evidence>
<organism evidence="1 2">
    <name type="scientific">Rhabditophanes sp. KR3021</name>
    <dbReference type="NCBI Taxonomy" id="114890"/>
    <lineage>
        <taxon>Eukaryota</taxon>
        <taxon>Metazoa</taxon>
        <taxon>Ecdysozoa</taxon>
        <taxon>Nematoda</taxon>
        <taxon>Chromadorea</taxon>
        <taxon>Rhabditida</taxon>
        <taxon>Tylenchina</taxon>
        <taxon>Panagrolaimomorpha</taxon>
        <taxon>Strongyloidoidea</taxon>
        <taxon>Alloionematidae</taxon>
        <taxon>Rhabditophanes</taxon>
    </lineage>
</organism>
<dbReference type="WBParaSite" id="RSKR_0000371200.1">
    <property type="protein sequence ID" value="RSKR_0000371200.1"/>
    <property type="gene ID" value="RSKR_0000371200"/>
</dbReference>
<protein>
    <submittedName>
        <fullName evidence="2">LRAT domain-containing protein</fullName>
    </submittedName>
</protein>